<dbReference type="Pfam" id="PF13650">
    <property type="entry name" value="Asp_protease_2"/>
    <property type="match status" value="1"/>
</dbReference>
<name>A0A5S6QKV7_TRIMR</name>
<sequence length="156" mass="16614">MEITLPLPLVLYIMVSVGGKDMEALVDTGAASSFANRNLVLQNGINVDPWIGPAFPGVDGRTLITVGRAKLTVMYEGQPLNIDVAALADPPCTLALGTEALMKLGVGTEFSPYVWQIKRIVGSSPPTLEERGSKGTDKLSRDDASEMRPKGKVTSE</sequence>
<dbReference type="Proteomes" id="UP000046395">
    <property type="component" value="Unassembled WGS sequence"/>
</dbReference>
<organism evidence="3 4">
    <name type="scientific">Trichuris muris</name>
    <name type="common">Mouse whipworm</name>
    <dbReference type="NCBI Taxonomy" id="70415"/>
    <lineage>
        <taxon>Eukaryota</taxon>
        <taxon>Metazoa</taxon>
        <taxon>Ecdysozoa</taxon>
        <taxon>Nematoda</taxon>
        <taxon>Enoplea</taxon>
        <taxon>Dorylaimia</taxon>
        <taxon>Trichinellida</taxon>
        <taxon>Trichuridae</taxon>
        <taxon>Trichuris</taxon>
    </lineage>
</organism>
<protein>
    <submittedName>
        <fullName evidence="4">Peptidase A2 domain-containing protein</fullName>
    </submittedName>
</protein>
<evidence type="ECO:0000313" key="4">
    <source>
        <dbReference type="WBParaSite" id="TMUE_2000007976.1"/>
    </source>
</evidence>
<evidence type="ECO:0000256" key="2">
    <source>
        <dbReference type="SAM" id="SignalP"/>
    </source>
</evidence>
<dbReference type="WBParaSite" id="TMUE_2000007976.1">
    <property type="protein sequence ID" value="TMUE_2000007976.1"/>
    <property type="gene ID" value="WBGene00300102"/>
</dbReference>
<evidence type="ECO:0000313" key="3">
    <source>
        <dbReference type="Proteomes" id="UP000046395"/>
    </source>
</evidence>
<proteinExistence type="predicted"/>
<dbReference type="SUPFAM" id="SSF50630">
    <property type="entry name" value="Acid proteases"/>
    <property type="match status" value="1"/>
</dbReference>
<keyword evidence="3" id="KW-1185">Reference proteome</keyword>
<dbReference type="InterPro" id="IPR021109">
    <property type="entry name" value="Peptidase_aspartic_dom_sf"/>
</dbReference>
<feature type="compositionally biased region" description="Basic and acidic residues" evidence="1">
    <location>
        <begin position="128"/>
        <end position="156"/>
    </location>
</feature>
<reference evidence="4" key="1">
    <citation type="submission" date="2019-12" db="UniProtKB">
        <authorList>
            <consortium name="WormBaseParasite"/>
        </authorList>
    </citation>
    <scope>IDENTIFICATION</scope>
</reference>
<feature type="chain" id="PRO_5024378558" evidence="2">
    <location>
        <begin position="20"/>
        <end position="156"/>
    </location>
</feature>
<keyword evidence="2" id="KW-0732">Signal</keyword>
<dbReference type="Gene3D" id="2.40.70.10">
    <property type="entry name" value="Acid Proteases"/>
    <property type="match status" value="1"/>
</dbReference>
<accession>A0A5S6QKV7</accession>
<dbReference type="AlphaFoldDB" id="A0A5S6QKV7"/>
<feature type="signal peptide" evidence="2">
    <location>
        <begin position="1"/>
        <end position="19"/>
    </location>
</feature>
<feature type="region of interest" description="Disordered" evidence="1">
    <location>
        <begin position="124"/>
        <end position="156"/>
    </location>
</feature>
<evidence type="ECO:0000256" key="1">
    <source>
        <dbReference type="SAM" id="MobiDB-lite"/>
    </source>
</evidence>